<keyword evidence="2" id="KW-1185">Reference proteome</keyword>
<accession>A0A6L9EHW7</accession>
<dbReference type="Pfam" id="PF14014">
    <property type="entry name" value="DUF4230"/>
    <property type="match status" value="1"/>
</dbReference>
<organism evidence="1 2">
    <name type="scientific">Poritiphilus flavus</name>
    <dbReference type="NCBI Taxonomy" id="2697053"/>
    <lineage>
        <taxon>Bacteria</taxon>
        <taxon>Pseudomonadati</taxon>
        <taxon>Bacteroidota</taxon>
        <taxon>Flavobacteriia</taxon>
        <taxon>Flavobacteriales</taxon>
        <taxon>Flavobacteriaceae</taxon>
        <taxon>Poritiphilus</taxon>
    </lineage>
</organism>
<reference evidence="1 2" key="1">
    <citation type="submission" date="2020-01" db="EMBL/GenBank/DDBJ databases">
        <title>Bacteria diversity of Porities sp.</title>
        <authorList>
            <person name="Wang G."/>
        </authorList>
    </citation>
    <scope>NUCLEOTIDE SEQUENCE [LARGE SCALE GENOMIC DNA]</scope>
    <source>
        <strain evidence="1 2">R33</strain>
    </source>
</reference>
<dbReference type="AlphaFoldDB" id="A0A6L9EHW7"/>
<name>A0A6L9EHW7_9FLAO</name>
<gene>
    <name evidence="1" type="ORF">GTQ38_20330</name>
</gene>
<dbReference type="InterPro" id="IPR025324">
    <property type="entry name" value="DUF4230"/>
</dbReference>
<dbReference type="Proteomes" id="UP000475249">
    <property type="component" value="Unassembled WGS sequence"/>
</dbReference>
<sequence length="204" mass="23277">MKKVLIGIVITLAAVFVVRSCSKDMEERAILRENSMLIQQEISKVSKLVVTEGHFAEVYNYRDSRELFGSLLKADKKALVVVNAEATISFDLAKIEFEVDEANKTLHILKLPEPEIKVHPDFEYYDVSADYFNPFDAEDYNAIKNTVNASLLKKVKASSMLSNAQNRFLSELSRFYVLTNTMGWTLSYQGKVVDRNVPEFFLMD</sequence>
<comment type="caution">
    <text evidence="1">The sequence shown here is derived from an EMBL/GenBank/DDBJ whole genome shotgun (WGS) entry which is preliminary data.</text>
</comment>
<proteinExistence type="predicted"/>
<protein>
    <submittedName>
        <fullName evidence="1">DUF4230 domain-containing protein</fullName>
    </submittedName>
</protein>
<evidence type="ECO:0000313" key="1">
    <source>
        <dbReference type="EMBL" id="NAS14370.1"/>
    </source>
</evidence>
<dbReference type="EMBL" id="WXYO01000010">
    <property type="protein sequence ID" value="NAS14370.1"/>
    <property type="molecule type" value="Genomic_DNA"/>
</dbReference>
<dbReference type="RefSeq" id="WP_161437419.1">
    <property type="nucleotide sequence ID" value="NZ_WXYO01000010.1"/>
</dbReference>
<evidence type="ECO:0000313" key="2">
    <source>
        <dbReference type="Proteomes" id="UP000475249"/>
    </source>
</evidence>